<dbReference type="AlphaFoldDB" id="A0A7R9KL95"/>
<evidence type="ECO:0000256" key="6">
    <source>
        <dbReference type="SAM" id="MobiDB-lite"/>
    </source>
</evidence>
<evidence type="ECO:0000259" key="8">
    <source>
        <dbReference type="Pfam" id="PF08241"/>
    </source>
</evidence>
<dbReference type="OrthoDB" id="9909019at2759"/>
<sequence>MMHSQYSHAGRNGSVSSGPSFGRRLRRRCDLCIRVFKWLPVVFIVSVLAWGYYAYVIQLNLINIDSIAVKILYLSLFHVIYVLTLWSYWQTIFTDSAHIPRDFWLPTAEKDKLLQEPNEENQRRIIERYVCERNLPVQCRAYNGMYRICEICYMIKPDRAHHCSVCDQCVLKMDHHCPVNNCVSFSNYKFFILFLGYAFVLCLFSAVTSFPYFLKFWKVWTRTQPLSLSPQTNELTEWGKFHILFLFFVSIMFAISLISLFGYHIYLVLLNKSTLESFRAPVFIGGPDRNAYNLGKSKNFSQVFGEQKVMWFLPIYTSPFALFPNPNSIGDGIVYETRPTLPAEHNNQQSFYNSIGQSNTISIPIDSQQELQQSHTDDSKGSGIVFEQKYYCEDNDKLLSGDEDNEDREEEAIISRTAASVYQLVTSEVKCIFKLELSFPYLFFNKSTDKYRVKFYAFFLNNIQSLNLDNCLDAHKRRLFSSLNDMTSYDKRLADEGVGCLRIVEIGCLKEIRRVLRPKGKFIYVEHVSYQLGTLGYRFQSLIEYFWRQFNDDCRLTQHTSQYWPLLAEPLPLKCIFKLEFSFPYLLFNKSTDKYRVKFYAFFLNNIQSLNLDNCLDAHKRRLFSSLNDMKSYDKRLADEGVGCLRIVEIGVGNGHNLKYYPNNTHLITIEPNPHFRTLFDTKIQNSTNIVLERVINGFAEDMSQIEDNSVDVVVSIHVLCSVSDPKQCLKEIRRVLRPKGRFIYVEHVSYQLGTLGYRFQSLIEYFWRQFNDDCRLTQHTSQYIRDANFSSIDENSLIVKEIPIPLIRPHIFGIACK</sequence>
<keyword evidence="3 5" id="KW-1133">Transmembrane helix</keyword>
<keyword evidence="10" id="KW-1185">Reference proteome</keyword>
<comment type="similarity">
    <text evidence="5">Belongs to the DHHC palmitoyltransferase family.</text>
</comment>
<dbReference type="EMBL" id="CAJPIZ010002095">
    <property type="protein sequence ID" value="CAG2104532.1"/>
    <property type="molecule type" value="Genomic_DNA"/>
</dbReference>
<keyword evidence="5" id="KW-0808">Transferase</keyword>
<feature type="domain" description="Palmitoyltransferase DHHC" evidence="7">
    <location>
        <begin position="147"/>
        <end position="278"/>
    </location>
</feature>
<feature type="transmembrane region" description="Helical" evidence="5">
    <location>
        <begin position="243"/>
        <end position="269"/>
    </location>
</feature>
<feature type="domain" description="Methyltransferase type 11" evidence="8">
    <location>
        <begin position="648"/>
        <end position="744"/>
    </location>
</feature>
<organism evidence="9">
    <name type="scientific">Medioppia subpectinata</name>
    <dbReference type="NCBI Taxonomy" id="1979941"/>
    <lineage>
        <taxon>Eukaryota</taxon>
        <taxon>Metazoa</taxon>
        <taxon>Ecdysozoa</taxon>
        <taxon>Arthropoda</taxon>
        <taxon>Chelicerata</taxon>
        <taxon>Arachnida</taxon>
        <taxon>Acari</taxon>
        <taxon>Acariformes</taxon>
        <taxon>Sarcoptiformes</taxon>
        <taxon>Oribatida</taxon>
        <taxon>Brachypylina</taxon>
        <taxon>Oppioidea</taxon>
        <taxon>Oppiidae</taxon>
        <taxon>Medioppia</taxon>
    </lineage>
</organism>
<protein>
    <recommendedName>
        <fullName evidence="5">Palmitoyltransferase</fullName>
        <ecNumber evidence="5">2.3.1.225</ecNumber>
    </recommendedName>
</protein>
<evidence type="ECO:0000259" key="7">
    <source>
        <dbReference type="Pfam" id="PF01529"/>
    </source>
</evidence>
<keyword evidence="4 5" id="KW-0472">Membrane</keyword>
<evidence type="ECO:0000256" key="5">
    <source>
        <dbReference type="RuleBase" id="RU079119"/>
    </source>
</evidence>
<feature type="compositionally biased region" description="Polar residues" evidence="6">
    <location>
        <begin position="1"/>
        <end position="19"/>
    </location>
</feature>
<dbReference type="Gene3D" id="3.40.50.150">
    <property type="entry name" value="Vaccinia Virus protein VP39"/>
    <property type="match status" value="1"/>
</dbReference>
<dbReference type="InterPro" id="IPR052356">
    <property type="entry name" value="Thiol_S-MT"/>
</dbReference>
<dbReference type="GO" id="GO:0019706">
    <property type="term" value="F:protein-cysteine S-palmitoyltransferase activity"/>
    <property type="evidence" value="ECO:0007669"/>
    <property type="project" value="UniProtKB-EC"/>
</dbReference>
<evidence type="ECO:0000256" key="3">
    <source>
        <dbReference type="ARBA" id="ARBA00022989"/>
    </source>
</evidence>
<dbReference type="Pfam" id="PF01529">
    <property type="entry name" value="DHHC"/>
    <property type="match status" value="1"/>
</dbReference>
<dbReference type="CDD" id="cd02440">
    <property type="entry name" value="AdoMet_MTases"/>
    <property type="match status" value="1"/>
</dbReference>
<comment type="catalytic activity">
    <reaction evidence="5">
        <text>L-cysteinyl-[protein] + hexadecanoyl-CoA = S-hexadecanoyl-L-cysteinyl-[protein] + CoA</text>
        <dbReference type="Rhea" id="RHEA:36683"/>
        <dbReference type="Rhea" id="RHEA-COMP:10131"/>
        <dbReference type="Rhea" id="RHEA-COMP:11032"/>
        <dbReference type="ChEBI" id="CHEBI:29950"/>
        <dbReference type="ChEBI" id="CHEBI:57287"/>
        <dbReference type="ChEBI" id="CHEBI:57379"/>
        <dbReference type="ChEBI" id="CHEBI:74151"/>
        <dbReference type="EC" id="2.3.1.225"/>
    </reaction>
</comment>
<dbReference type="SUPFAM" id="SSF53335">
    <property type="entry name" value="S-adenosyl-L-methionine-dependent methyltransferases"/>
    <property type="match status" value="2"/>
</dbReference>
<dbReference type="EMBL" id="OC856670">
    <property type="protein sequence ID" value="CAD7624102.1"/>
    <property type="molecule type" value="Genomic_DNA"/>
</dbReference>
<dbReference type="InterPro" id="IPR001594">
    <property type="entry name" value="Palmitoyltrfase_DHHC"/>
</dbReference>
<gene>
    <name evidence="9" type="ORF">OSB1V03_LOCUS4548</name>
</gene>
<dbReference type="PROSITE" id="PS50216">
    <property type="entry name" value="DHHC"/>
    <property type="match status" value="1"/>
</dbReference>
<evidence type="ECO:0000256" key="2">
    <source>
        <dbReference type="ARBA" id="ARBA00022692"/>
    </source>
</evidence>
<comment type="domain">
    <text evidence="5">The DHHC domain is required for palmitoyltransferase activity.</text>
</comment>
<dbReference type="EC" id="2.3.1.225" evidence="5"/>
<evidence type="ECO:0000256" key="1">
    <source>
        <dbReference type="ARBA" id="ARBA00004141"/>
    </source>
</evidence>
<name>A0A7R9KL95_9ACAR</name>
<evidence type="ECO:0000313" key="10">
    <source>
        <dbReference type="Proteomes" id="UP000759131"/>
    </source>
</evidence>
<accession>A0A7R9KL95</accession>
<proteinExistence type="inferred from homology"/>
<feature type="region of interest" description="Disordered" evidence="6">
    <location>
        <begin position="1"/>
        <end position="20"/>
    </location>
</feature>
<feature type="transmembrane region" description="Helical" evidence="5">
    <location>
        <begin position="190"/>
        <end position="214"/>
    </location>
</feature>
<evidence type="ECO:0000313" key="9">
    <source>
        <dbReference type="EMBL" id="CAD7624102.1"/>
    </source>
</evidence>
<feature type="transmembrane region" description="Helical" evidence="5">
    <location>
        <begin position="67"/>
        <end position="89"/>
    </location>
</feature>
<feature type="transmembrane region" description="Helical" evidence="5">
    <location>
        <begin position="35"/>
        <end position="55"/>
    </location>
</feature>
<reference evidence="9" key="1">
    <citation type="submission" date="2020-11" db="EMBL/GenBank/DDBJ databases">
        <authorList>
            <person name="Tran Van P."/>
        </authorList>
    </citation>
    <scope>NUCLEOTIDE SEQUENCE</scope>
</reference>
<keyword evidence="2 5" id="KW-0812">Transmembrane</keyword>
<dbReference type="GO" id="GO:0008757">
    <property type="term" value="F:S-adenosylmethionine-dependent methyltransferase activity"/>
    <property type="evidence" value="ECO:0007669"/>
    <property type="project" value="InterPro"/>
</dbReference>
<comment type="subcellular location">
    <subcellularLocation>
        <location evidence="1">Membrane</location>
        <topology evidence="1">Multi-pass membrane protein</topology>
    </subcellularLocation>
</comment>
<dbReference type="PANTHER" id="PTHR45036:SF1">
    <property type="entry name" value="METHYLTRANSFERASE LIKE 7A"/>
    <property type="match status" value="1"/>
</dbReference>
<dbReference type="InterPro" id="IPR013216">
    <property type="entry name" value="Methyltransf_11"/>
</dbReference>
<dbReference type="Pfam" id="PF08241">
    <property type="entry name" value="Methyltransf_11"/>
    <property type="match status" value="1"/>
</dbReference>
<keyword evidence="5" id="KW-0012">Acyltransferase</keyword>
<dbReference type="PANTHER" id="PTHR45036">
    <property type="entry name" value="METHYLTRANSFERASE LIKE 7B"/>
    <property type="match status" value="1"/>
</dbReference>
<evidence type="ECO:0000256" key="4">
    <source>
        <dbReference type="ARBA" id="ARBA00023136"/>
    </source>
</evidence>
<dbReference type="GO" id="GO:0016020">
    <property type="term" value="C:membrane"/>
    <property type="evidence" value="ECO:0007669"/>
    <property type="project" value="UniProtKB-SubCell"/>
</dbReference>
<dbReference type="InterPro" id="IPR029063">
    <property type="entry name" value="SAM-dependent_MTases_sf"/>
</dbReference>
<dbReference type="Proteomes" id="UP000759131">
    <property type="component" value="Unassembled WGS sequence"/>
</dbReference>